<organism evidence="1 2">
    <name type="scientific">Flavobacterium profundi</name>
    <dbReference type="NCBI Taxonomy" id="1774945"/>
    <lineage>
        <taxon>Bacteria</taxon>
        <taxon>Pseudomonadati</taxon>
        <taxon>Bacteroidota</taxon>
        <taxon>Flavobacteriia</taxon>
        <taxon>Flavobacteriales</taxon>
        <taxon>Flavobacteriaceae</taxon>
        <taxon>Flavobacterium</taxon>
    </lineage>
</organism>
<evidence type="ECO:0000313" key="1">
    <source>
        <dbReference type="EMBL" id="MVO08950.1"/>
    </source>
</evidence>
<evidence type="ECO:0000313" key="2">
    <source>
        <dbReference type="Proteomes" id="UP000431264"/>
    </source>
</evidence>
<dbReference type="EMBL" id="WQLW01000004">
    <property type="protein sequence ID" value="MVO08950.1"/>
    <property type="molecule type" value="Genomic_DNA"/>
</dbReference>
<proteinExistence type="predicted"/>
<accession>A0A6I4IH67</accession>
<dbReference type="Proteomes" id="UP000431264">
    <property type="component" value="Unassembled WGS sequence"/>
</dbReference>
<comment type="caution">
    <text evidence="1">The sequence shown here is derived from an EMBL/GenBank/DDBJ whole genome shotgun (WGS) entry which is preliminary data.</text>
</comment>
<dbReference type="AlphaFoldDB" id="A0A6I4IH67"/>
<sequence length="45" mass="5332">MNTTEIRIDLAKNQFTFSEITHSKNMTAIRFDNYNQKLEKPKNIS</sequence>
<protein>
    <submittedName>
        <fullName evidence="1">Uncharacterized protein</fullName>
    </submittedName>
</protein>
<dbReference type="RefSeq" id="WP_157504195.1">
    <property type="nucleotide sequence ID" value="NZ_VDCZ01000004.1"/>
</dbReference>
<dbReference type="OrthoDB" id="1288875at2"/>
<keyword evidence="2" id="KW-1185">Reference proteome</keyword>
<name>A0A6I4IH67_9FLAO</name>
<gene>
    <name evidence="1" type="ORF">GOQ30_07200</name>
</gene>
<reference evidence="2" key="1">
    <citation type="submission" date="2019-05" db="EMBL/GenBank/DDBJ databases">
        <title>Flavobacterium profundi sp. nov., isolated from a deep-sea seamount.</title>
        <authorList>
            <person name="Zhang D.-C."/>
        </authorList>
    </citation>
    <scope>NUCLEOTIDE SEQUENCE [LARGE SCALE GENOMIC DNA]</scope>
    <source>
        <strain evidence="2">TP390</strain>
    </source>
</reference>